<evidence type="ECO:0000256" key="3">
    <source>
        <dbReference type="ARBA" id="ARBA00022692"/>
    </source>
</evidence>
<keyword evidence="3 9" id="KW-0812">Transmembrane</keyword>
<dbReference type="AlphaFoldDB" id="A0A194Q8G9"/>
<evidence type="ECO:0000256" key="6">
    <source>
        <dbReference type="ARBA" id="ARBA00023136"/>
    </source>
</evidence>
<protein>
    <submittedName>
        <fullName evidence="11">Putative inorganic phosphate cotransporter</fullName>
    </submittedName>
</protein>
<dbReference type="FunFam" id="1.20.1250.20:FF:000144">
    <property type="entry name" value="Picot, isoform B"/>
    <property type="match status" value="1"/>
</dbReference>
<dbReference type="GO" id="GO:0006820">
    <property type="term" value="P:monoatomic anion transport"/>
    <property type="evidence" value="ECO:0007669"/>
    <property type="project" value="TreeGrafter"/>
</dbReference>
<feature type="compositionally biased region" description="Polar residues" evidence="8">
    <location>
        <begin position="655"/>
        <end position="667"/>
    </location>
</feature>
<dbReference type="PANTHER" id="PTHR11662">
    <property type="entry name" value="SOLUTE CARRIER FAMILY 17"/>
    <property type="match status" value="1"/>
</dbReference>
<feature type="transmembrane region" description="Helical" evidence="9">
    <location>
        <begin position="131"/>
        <end position="151"/>
    </location>
</feature>
<evidence type="ECO:0000256" key="2">
    <source>
        <dbReference type="ARBA" id="ARBA00008586"/>
    </source>
</evidence>
<evidence type="ECO:0000256" key="1">
    <source>
        <dbReference type="ARBA" id="ARBA00004141"/>
    </source>
</evidence>
<feature type="transmembrane region" description="Helical" evidence="9">
    <location>
        <begin position="226"/>
        <end position="246"/>
    </location>
</feature>
<feature type="transmembrane region" description="Helical" evidence="9">
    <location>
        <begin position="192"/>
        <end position="220"/>
    </location>
</feature>
<feature type="region of interest" description="Disordered" evidence="8">
    <location>
        <begin position="334"/>
        <end position="392"/>
    </location>
</feature>
<dbReference type="InterPro" id="IPR050382">
    <property type="entry name" value="MFS_Na/Anion_cotransporter"/>
</dbReference>
<dbReference type="GO" id="GO:0006814">
    <property type="term" value="P:sodium ion transport"/>
    <property type="evidence" value="ECO:0007669"/>
    <property type="project" value="UniProtKB-KW"/>
</dbReference>
<proteinExistence type="inferred from homology"/>
<feature type="transmembrane region" description="Helical" evidence="9">
    <location>
        <begin position="104"/>
        <end position="124"/>
    </location>
</feature>
<accession>A0A194Q8G9</accession>
<dbReference type="GO" id="GO:0016020">
    <property type="term" value="C:membrane"/>
    <property type="evidence" value="ECO:0007669"/>
    <property type="project" value="UniProtKB-SubCell"/>
</dbReference>
<dbReference type="SUPFAM" id="SSF103473">
    <property type="entry name" value="MFS general substrate transporter"/>
    <property type="match status" value="1"/>
</dbReference>
<dbReference type="GO" id="GO:0022857">
    <property type="term" value="F:transmembrane transporter activity"/>
    <property type="evidence" value="ECO:0007669"/>
    <property type="project" value="InterPro"/>
</dbReference>
<dbReference type="Gene3D" id="1.20.1250.20">
    <property type="entry name" value="MFS general substrate transporter like domains"/>
    <property type="match status" value="1"/>
</dbReference>
<keyword evidence="7" id="KW-0406">Ion transport</keyword>
<feature type="domain" description="Major facilitator superfamily (MFS) profile" evidence="10">
    <location>
        <begin position="38"/>
        <end position="715"/>
    </location>
</feature>
<dbReference type="InterPro" id="IPR011701">
    <property type="entry name" value="MFS"/>
</dbReference>
<evidence type="ECO:0000256" key="5">
    <source>
        <dbReference type="ARBA" id="ARBA00023053"/>
    </source>
</evidence>
<comment type="subcellular location">
    <subcellularLocation>
        <location evidence="1">Membrane</location>
        <topology evidence="1">Multi-pass membrane protein</topology>
    </subcellularLocation>
</comment>
<dbReference type="InterPro" id="IPR020846">
    <property type="entry name" value="MFS_dom"/>
</dbReference>
<feature type="compositionally biased region" description="Basic and acidic residues" evidence="8">
    <location>
        <begin position="695"/>
        <end position="708"/>
    </location>
</feature>
<evidence type="ECO:0000256" key="7">
    <source>
        <dbReference type="ARBA" id="ARBA00023201"/>
    </source>
</evidence>
<keyword evidence="7" id="KW-0739">Sodium transport</keyword>
<keyword evidence="5" id="KW-0915">Sodium</keyword>
<name>A0A194Q8G9_PAPXU</name>
<keyword evidence="4 9" id="KW-1133">Transmembrane helix</keyword>
<evidence type="ECO:0000313" key="12">
    <source>
        <dbReference type="Proteomes" id="UP000053268"/>
    </source>
</evidence>
<dbReference type="EMBL" id="KQ459302">
    <property type="protein sequence ID" value="KPJ01832.1"/>
    <property type="molecule type" value="Genomic_DNA"/>
</dbReference>
<keyword evidence="12" id="KW-1185">Reference proteome</keyword>
<feature type="compositionally biased region" description="Basic residues" evidence="8">
    <location>
        <begin position="668"/>
        <end position="682"/>
    </location>
</feature>
<dbReference type="PANTHER" id="PTHR11662:SF247">
    <property type="entry name" value="MAJOR FACILITATOR SUPERFAMILY (MFS) PROFILE DOMAIN-CONTAINING PROTEIN-RELATED"/>
    <property type="match status" value="1"/>
</dbReference>
<gene>
    <name evidence="11" type="ORF">RR46_06128</name>
</gene>
<keyword evidence="7" id="KW-0813">Transport</keyword>
<evidence type="ECO:0000256" key="8">
    <source>
        <dbReference type="SAM" id="MobiDB-lite"/>
    </source>
</evidence>
<feature type="compositionally biased region" description="Basic residues" evidence="8">
    <location>
        <begin position="373"/>
        <end position="388"/>
    </location>
</feature>
<sequence length="715" mass="79831">MVSRSRGHVLVWEQPGLEDQRPKAYSGGLGTRHWVTFMLFLGMANAYIMRTNMSVAIVAMVNHTALPVHKEAMDTECGNVDANATNAAASQDGSFVWSSTLQGYILSSFFYGYVITQIPFGILSKRFGARLFLGVGMLINSVFGLLVPVAAEAGYEWLILVRFIQGLGEGPIVPCSHAMLAKWIPPNERSRMGAAVYAGAQFGTVISMPLSGLLSAYGFAGGWPSIFYVFGLIGTVWCLAFLFLVSEDPEVCPRIKEAEKKYILSSLWGAAGSSSPPIPWCKIILSMPFWAIMLAHMGQNYGYETLMTELPTFMRQVLHFSIKDVIMNEKDLTPESLAVPGPSGEAHKRRRSSSSSSGNSSSTSSSSSDNKRRWSRRHKHKKSKRGKRSSQMMDKLFKEMGELRKIVTLNNVDTACNDNVSVYTGSDEIYQQLDHNYSEINSEHGYSNPNLVFDIETKLKEPSIPKTSEGFLKKLMEVQRLGSTSWSDIRYAETQKLYNHTPGFTDLEINEEVKIFDTLRHLAYADKSYAAITYCILKQKESMQEAIIGLLSWAKNTNSVDFENLSSKVDQLFCKGDLCKVSSDLLQMVCGHRAESIEMRRESITSQVRDPLVKAALNRIPPSTSYIFDSEPFTSTLEKAGGVRKAFWPLKSDGSRQTKSNQSNSRPSRGHGNSKYRYRRKLKEAESNRTSSAWDDARSEPGARERFIDPNLLGK</sequence>
<comment type="similarity">
    <text evidence="2">Belongs to the major facilitator superfamily. Sodium/anion cotransporter family.</text>
</comment>
<feature type="region of interest" description="Disordered" evidence="8">
    <location>
        <begin position="649"/>
        <end position="715"/>
    </location>
</feature>
<keyword evidence="6 9" id="KW-0472">Membrane</keyword>
<evidence type="ECO:0000256" key="4">
    <source>
        <dbReference type="ARBA" id="ARBA00022989"/>
    </source>
</evidence>
<dbReference type="STRING" id="66420.A0A194Q8G9"/>
<reference evidence="11 12" key="1">
    <citation type="journal article" date="2015" name="Nat. Commun.">
        <title>Outbred genome sequencing and CRISPR/Cas9 gene editing in butterflies.</title>
        <authorList>
            <person name="Li X."/>
            <person name="Fan D."/>
            <person name="Zhang W."/>
            <person name="Liu G."/>
            <person name="Zhang L."/>
            <person name="Zhao L."/>
            <person name="Fang X."/>
            <person name="Chen L."/>
            <person name="Dong Y."/>
            <person name="Chen Y."/>
            <person name="Ding Y."/>
            <person name="Zhao R."/>
            <person name="Feng M."/>
            <person name="Zhu Y."/>
            <person name="Feng Y."/>
            <person name="Jiang X."/>
            <person name="Zhu D."/>
            <person name="Xiang H."/>
            <person name="Feng X."/>
            <person name="Li S."/>
            <person name="Wang J."/>
            <person name="Zhang G."/>
            <person name="Kronforst M.R."/>
            <person name="Wang W."/>
        </authorList>
    </citation>
    <scope>NUCLEOTIDE SEQUENCE [LARGE SCALE GENOMIC DNA]</scope>
    <source>
        <strain evidence="11">Ya'a_city_454_Px</strain>
        <tissue evidence="11">Whole body</tissue>
    </source>
</reference>
<evidence type="ECO:0000256" key="9">
    <source>
        <dbReference type="SAM" id="Phobius"/>
    </source>
</evidence>
<dbReference type="Proteomes" id="UP000053268">
    <property type="component" value="Unassembled WGS sequence"/>
</dbReference>
<dbReference type="PROSITE" id="PS50850">
    <property type="entry name" value="MFS"/>
    <property type="match status" value="1"/>
</dbReference>
<organism evidence="11 12">
    <name type="scientific">Papilio xuthus</name>
    <name type="common">Asian swallowtail butterfly</name>
    <dbReference type="NCBI Taxonomy" id="66420"/>
    <lineage>
        <taxon>Eukaryota</taxon>
        <taxon>Metazoa</taxon>
        <taxon>Ecdysozoa</taxon>
        <taxon>Arthropoda</taxon>
        <taxon>Hexapoda</taxon>
        <taxon>Insecta</taxon>
        <taxon>Pterygota</taxon>
        <taxon>Neoptera</taxon>
        <taxon>Endopterygota</taxon>
        <taxon>Lepidoptera</taxon>
        <taxon>Glossata</taxon>
        <taxon>Ditrysia</taxon>
        <taxon>Papilionoidea</taxon>
        <taxon>Papilionidae</taxon>
        <taxon>Papilioninae</taxon>
        <taxon>Papilio</taxon>
    </lineage>
</organism>
<dbReference type="Pfam" id="PF07690">
    <property type="entry name" value="MFS_1"/>
    <property type="match status" value="1"/>
</dbReference>
<evidence type="ECO:0000259" key="10">
    <source>
        <dbReference type="PROSITE" id="PS50850"/>
    </source>
</evidence>
<evidence type="ECO:0000313" key="11">
    <source>
        <dbReference type="EMBL" id="KPJ01832.1"/>
    </source>
</evidence>
<dbReference type="InterPro" id="IPR036259">
    <property type="entry name" value="MFS_trans_sf"/>
</dbReference>
<feature type="compositionally biased region" description="Low complexity" evidence="8">
    <location>
        <begin position="353"/>
        <end position="368"/>
    </location>
</feature>